<feature type="region of interest" description="Disordered" evidence="1">
    <location>
        <begin position="1"/>
        <end position="45"/>
    </location>
</feature>
<reference evidence="3" key="1">
    <citation type="journal article" date="2019" name="Int. J. Syst. Evol. Microbiol.">
        <title>The Global Catalogue of Microorganisms (GCM) 10K type strain sequencing project: providing services to taxonomists for standard genome sequencing and annotation.</title>
        <authorList>
            <consortium name="The Broad Institute Genomics Platform"/>
            <consortium name="The Broad Institute Genome Sequencing Center for Infectious Disease"/>
            <person name="Wu L."/>
            <person name="Ma J."/>
        </authorList>
    </citation>
    <scope>NUCLEOTIDE SEQUENCE [LARGE SCALE GENOMIC DNA]</scope>
    <source>
        <strain evidence="3">JCM 13004</strain>
    </source>
</reference>
<accession>A0ABP4H554</accession>
<comment type="caution">
    <text evidence="2">The sequence shown here is derived from an EMBL/GenBank/DDBJ whole genome shotgun (WGS) entry which is preliminary data.</text>
</comment>
<evidence type="ECO:0000313" key="3">
    <source>
        <dbReference type="Proteomes" id="UP001500037"/>
    </source>
</evidence>
<dbReference type="Proteomes" id="UP001500037">
    <property type="component" value="Unassembled WGS sequence"/>
</dbReference>
<evidence type="ECO:0000313" key="2">
    <source>
        <dbReference type="EMBL" id="GAA1246468.1"/>
    </source>
</evidence>
<organism evidence="2 3">
    <name type="scientific">Kitasatospora nipponensis</name>
    <dbReference type="NCBI Taxonomy" id="258049"/>
    <lineage>
        <taxon>Bacteria</taxon>
        <taxon>Bacillati</taxon>
        <taxon>Actinomycetota</taxon>
        <taxon>Actinomycetes</taxon>
        <taxon>Kitasatosporales</taxon>
        <taxon>Streptomycetaceae</taxon>
        <taxon>Kitasatospora</taxon>
    </lineage>
</organism>
<keyword evidence="3" id="KW-1185">Reference proteome</keyword>
<protein>
    <submittedName>
        <fullName evidence="2">Uncharacterized protein</fullName>
    </submittedName>
</protein>
<dbReference type="RefSeq" id="WP_344443343.1">
    <property type="nucleotide sequence ID" value="NZ_BAAALF010000075.1"/>
</dbReference>
<sequence length="147" mass="15138">MSETTPNAKGPAKVQMSPEQMAGLGSPPSPQATAPEPTLIPADQVKPEDVATLSIEYRDGRPVVVVSGGKYVPSELPVVNGSGTAGAARFAWTNGVAHLHTPDLVSAPGGSPRPPDLGSDVLLVLFDEVPDQITLREPGEGIHFGLG</sequence>
<evidence type="ECO:0000256" key="1">
    <source>
        <dbReference type="SAM" id="MobiDB-lite"/>
    </source>
</evidence>
<name>A0ABP4H554_9ACTN</name>
<dbReference type="EMBL" id="BAAALF010000075">
    <property type="protein sequence ID" value="GAA1246468.1"/>
    <property type="molecule type" value="Genomic_DNA"/>
</dbReference>
<proteinExistence type="predicted"/>
<gene>
    <name evidence="2" type="ORF">GCM10009665_41750</name>
</gene>